<dbReference type="AlphaFoldDB" id="X1JXQ8"/>
<organism evidence="2">
    <name type="scientific">marine sediment metagenome</name>
    <dbReference type="NCBI Taxonomy" id="412755"/>
    <lineage>
        <taxon>unclassified sequences</taxon>
        <taxon>metagenomes</taxon>
        <taxon>ecological metagenomes</taxon>
    </lineage>
</organism>
<evidence type="ECO:0000313" key="2">
    <source>
        <dbReference type="EMBL" id="GAH98942.1"/>
    </source>
</evidence>
<feature type="transmembrane region" description="Helical" evidence="1">
    <location>
        <begin position="57"/>
        <end position="78"/>
    </location>
</feature>
<protein>
    <submittedName>
        <fullName evidence="2">Uncharacterized protein</fullName>
    </submittedName>
</protein>
<feature type="non-terminal residue" evidence="2">
    <location>
        <position position="136"/>
    </location>
</feature>
<feature type="transmembrane region" description="Helical" evidence="1">
    <location>
        <begin position="104"/>
        <end position="132"/>
    </location>
</feature>
<keyword evidence="1" id="KW-1133">Transmembrane helix</keyword>
<feature type="non-terminal residue" evidence="2">
    <location>
        <position position="1"/>
    </location>
</feature>
<keyword evidence="1" id="KW-0472">Membrane</keyword>
<dbReference type="EMBL" id="BARU01046054">
    <property type="protein sequence ID" value="GAH98942.1"/>
    <property type="molecule type" value="Genomic_DNA"/>
</dbReference>
<name>X1JXQ8_9ZZZZ</name>
<sequence>VGLVLGSWLITKRLEQLSDDYGLFIKTQMAVSVYPVILPLIFYALNAATASRFISWLGSNIVFTFLPVISGFIGGFQFPLANKIILKNTNIIGRTAGLSYGMDLLGACLGALLVSAFLVPLLGITQTCIAVAPPGR</sequence>
<comment type="caution">
    <text evidence="2">The sequence shown here is derived from an EMBL/GenBank/DDBJ whole genome shotgun (WGS) entry which is preliminary data.</text>
</comment>
<gene>
    <name evidence="2" type="ORF">S03H2_69628</name>
</gene>
<proteinExistence type="predicted"/>
<feature type="transmembrane region" description="Helical" evidence="1">
    <location>
        <begin position="23"/>
        <end position="45"/>
    </location>
</feature>
<reference evidence="2" key="1">
    <citation type="journal article" date="2014" name="Front. Microbiol.">
        <title>High frequency of phylogenetically diverse reductive dehalogenase-homologous genes in deep subseafloor sedimentary metagenomes.</title>
        <authorList>
            <person name="Kawai M."/>
            <person name="Futagami T."/>
            <person name="Toyoda A."/>
            <person name="Takaki Y."/>
            <person name="Nishi S."/>
            <person name="Hori S."/>
            <person name="Arai W."/>
            <person name="Tsubouchi T."/>
            <person name="Morono Y."/>
            <person name="Uchiyama I."/>
            <person name="Ito T."/>
            <person name="Fujiyama A."/>
            <person name="Inagaki F."/>
            <person name="Takami H."/>
        </authorList>
    </citation>
    <scope>NUCLEOTIDE SEQUENCE</scope>
    <source>
        <strain evidence="2">Expedition CK06-06</strain>
    </source>
</reference>
<accession>X1JXQ8</accession>
<evidence type="ECO:0000256" key="1">
    <source>
        <dbReference type="SAM" id="Phobius"/>
    </source>
</evidence>
<keyword evidence="1" id="KW-0812">Transmembrane</keyword>